<keyword evidence="3 4" id="KW-0443">Lipid metabolism</keyword>
<dbReference type="PANTHER" id="PTHR14226:SF76">
    <property type="entry name" value="NTE FAMILY PROTEIN RSSA"/>
    <property type="match status" value="1"/>
</dbReference>
<gene>
    <name evidence="7" type="ORF">H7U35_00050</name>
    <name evidence="6" type="ORF">K8W02_07900</name>
</gene>
<dbReference type="Gene3D" id="3.40.1090.10">
    <property type="entry name" value="Cytosolic phospholipase A2 catalytic domain"/>
    <property type="match status" value="2"/>
</dbReference>
<proteinExistence type="predicted"/>
<evidence type="ECO:0000256" key="4">
    <source>
        <dbReference type="PROSITE-ProRule" id="PRU01161"/>
    </source>
</evidence>
<reference evidence="6" key="2">
    <citation type="journal article" date="2021" name="PeerJ">
        <title>Extensive microbial diversity within the chicken gut microbiome revealed by metagenomics and culture.</title>
        <authorList>
            <person name="Gilroy R."/>
            <person name="Ravi A."/>
            <person name="Getino M."/>
            <person name="Pursley I."/>
            <person name="Horton D.L."/>
            <person name="Alikhan N.F."/>
            <person name="Baker D."/>
            <person name="Gharbi K."/>
            <person name="Hall N."/>
            <person name="Watson M."/>
            <person name="Adriaenssens E.M."/>
            <person name="Foster-Nyarko E."/>
            <person name="Jarju S."/>
            <person name="Secka A."/>
            <person name="Antonio M."/>
            <person name="Oren A."/>
            <person name="Chaudhuri R.R."/>
            <person name="La Ragione R."/>
            <person name="Hildebrand F."/>
            <person name="Pallen M.J."/>
        </authorList>
    </citation>
    <scope>NUCLEOTIDE SEQUENCE</scope>
    <source>
        <strain evidence="6">CHK55-1828</strain>
    </source>
</reference>
<dbReference type="InterPro" id="IPR002641">
    <property type="entry name" value="PNPLA_dom"/>
</dbReference>
<dbReference type="InterPro" id="IPR050301">
    <property type="entry name" value="NTE"/>
</dbReference>
<feature type="domain" description="PNPLA" evidence="5">
    <location>
        <begin position="8"/>
        <end position="168"/>
    </location>
</feature>
<feature type="active site" description="Proton acceptor" evidence="4">
    <location>
        <position position="155"/>
    </location>
</feature>
<comment type="caution">
    <text evidence="6">The sequence shown here is derived from an EMBL/GenBank/DDBJ whole genome shotgun (WGS) entry which is preliminary data.</text>
</comment>
<dbReference type="Pfam" id="PF01734">
    <property type="entry name" value="Patatin"/>
    <property type="match status" value="1"/>
</dbReference>
<keyword evidence="2 4" id="KW-0442">Lipid degradation</keyword>
<feature type="active site" description="Nucleophile" evidence="4">
    <location>
        <position position="41"/>
    </location>
</feature>
<evidence type="ECO:0000313" key="9">
    <source>
        <dbReference type="Proteomes" id="UP000766986"/>
    </source>
</evidence>
<evidence type="ECO:0000313" key="8">
    <source>
        <dbReference type="Proteomes" id="UP000717835"/>
    </source>
</evidence>
<accession>A0A921LC03</accession>
<dbReference type="GO" id="GO:0016787">
    <property type="term" value="F:hydrolase activity"/>
    <property type="evidence" value="ECO:0007669"/>
    <property type="project" value="UniProtKB-UniRule"/>
</dbReference>
<reference evidence="7" key="1">
    <citation type="submission" date="2020-08" db="EMBL/GenBank/DDBJ databases">
        <authorList>
            <person name="Cejkova D."/>
            <person name="Kubasova T."/>
            <person name="Jahodarova E."/>
            <person name="Rychlik I."/>
        </authorList>
    </citation>
    <scope>NUCLEOTIDE SEQUENCE</scope>
    <source>
        <strain evidence="7">An772</strain>
    </source>
</reference>
<evidence type="ECO:0000256" key="1">
    <source>
        <dbReference type="ARBA" id="ARBA00022801"/>
    </source>
</evidence>
<keyword evidence="1 4" id="KW-0378">Hydrolase</keyword>
<dbReference type="InterPro" id="IPR016035">
    <property type="entry name" value="Acyl_Trfase/lysoPLipase"/>
</dbReference>
<feature type="short sequence motif" description="DGA/G" evidence="4">
    <location>
        <begin position="155"/>
        <end position="157"/>
    </location>
</feature>
<evidence type="ECO:0000313" key="6">
    <source>
        <dbReference type="EMBL" id="HJF92291.1"/>
    </source>
</evidence>
<dbReference type="EMBL" id="DYVX01000062">
    <property type="protein sequence ID" value="HJF92291.1"/>
    <property type="molecule type" value="Genomic_DNA"/>
</dbReference>
<keyword evidence="9" id="KW-1185">Reference proteome</keyword>
<dbReference type="PROSITE" id="PS51635">
    <property type="entry name" value="PNPLA"/>
    <property type="match status" value="1"/>
</dbReference>
<sequence>MNKQKIALVLSMGGARGIAHIGVIETLLERGYEIASITGSSMGAMVGAMYATGKMDACKEWLCSWDKRKMFQLADLTLSRDGLVKGDRFIRELKRIVPDIPIEDLPLPYAALATDILNEQEVKFTSGSLFHAIRASISIPMVFRPVRSEGRILVDGGLLNPLPLRHAIRTPGDLLVAVDVNAPIDNGKRQRMNPYKLLSESSRLMMQQITRFDIERTTPDILIQMSARDYDMMEFNHASRIIRSGAEAARRTLEKL</sequence>
<evidence type="ECO:0000313" key="7">
    <source>
        <dbReference type="EMBL" id="MBM6733622.1"/>
    </source>
</evidence>
<evidence type="ECO:0000256" key="2">
    <source>
        <dbReference type="ARBA" id="ARBA00022963"/>
    </source>
</evidence>
<dbReference type="AlphaFoldDB" id="A0A921LC03"/>
<dbReference type="GO" id="GO:0016042">
    <property type="term" value="P:lipid catabolic process"/>
    <property type="evidence" value="ECO:0007669"/>
    <property type="project" value="UniProtKB-UniRule"/>
</dbReference>
<dbReference type="RefSeq" id="WP_022020671.1">
    <property type="nucleotide sequence ID" value="NZ_CALUIP010000021.1"/>
</dbReference>
<dbReference type="OrthoDB" id="9770965at2"/>
<dbReference type="SUPFAM" id="SSF52151">
    <property type="entry name" value="FabD/lysophospholipase-like"/>
    <property type="match status" value="1"/>
</dbReference>
<reference evidence="7 9" key="3">
    <citation type="journal article" date="2021" name="Sci. Rep.">
        <title>The distribution of antibiotic resistance genes in chicken gut microbiota commensals.</title>
        <authorList>
            <person name="Juricova H."/>
            <person name="Matiasovicova J."/>
            <person name="Kubasova T."/>
            <person name="Cejkova D."/>
            <person name="Rychlik I."/>
        </authorList>
    </citation>
    <scope>NUCLEOTIDE SEQUENCE [LARGE SCALE GENOMIC DNA]</scope>
    <source>
        <strain evidence="7 9">An772</strain>
    </source>
</reference>
<comment type="caution">
    <text evidence="4">Lacks conserved residue(s) required for the propagation of feature annotation.</text>
</comment>
<evidence type="ECO:0000256" key="3">
    <source>
        <dbReference type="ARBA" id="ARBA00023098"/>
    </source>
</evidence>
<dbReference type="Proteomes" id="UP000766986">
    <property type="component" value="Unassembled WGS sequence"/>
</dbReference>
<dbReference type="EMBL" id="JACLYZ010000001">
    <property type="protein sequence ID" value="MBM6733622.1"/>
    <property type="molecule type" value="Genomic_DNA"/>
</dbReference>
<evidence type="ECO:0000259" key="5">
    <source>
        <dbReference type="PROSITE" id="PS51635"/>
    </source>
</evidence>
<name>A0A921LC03_9BACT</name>
<feature type="short sequence motif" description="GXSXG" evidence="4">
    <location>
        <begin position="39"/>
        <end position="43"/>
    </location>
</feature>
<organism evidence="6 8">
    <name type="scientific">Mediterranea massiliensis</name>
    <dbReference type="NCBI Taxonomy" id="1841865"/>
    <lineage>
        <taxon>Bacteria</taxon>
        <taxon>Pseudomonadati</taxon>
        <taxon>Bacteroidota</taxon>
        <taxon>Bacteroidia</taxon>
        <taxon>Bacteroidales</taxon>
        <taxon>Bacteroidaceae</taxon>
        <taxon>Mediterranea</taxon>
    </lineage>
</organism>
<reference evidence="6" key="4">
    <citation type="submission" date="2021-09" db="EMBL/GenBank/DDBJ databases">
        <authorList>
            <person name="Gilroy R."/>
        </authorList>
    </citation>
    <scope>NUCLEOTIDE SEQUENCE</scope>
    <source>
        <strain evidence="6">CHK55-1828</strain>
    </source>
</reference>
<dbReference type="PANTHER" id="PTHR14226">
    <property type="entry name" value="NEUROPATHY TARGET ESTERASE/SWISS CHEESE D.MELANOGASTER"/>
    <property type="match status" value="1"/>
</dbReference>
<dbReference type="Proteomes" id="UP000717835">
    <property type="component" value="Unassembled WGS sequence"/>
</dbReference>
<protein>
    <submittedName>
        <fullName evidence="6">Patatin-like phospholipase family protein</fullName>
    </submittedName>
</protein>